<feature type="domain" description="Riboflavin kinase" evidence="16">
    <location>
        <begin position="185"/>
        <end position="318"/>
    </location>
</feature>
<dbReference type="InterPro" id="IPR014729">
    <property type="entry name" value="Rossmann-like_a/b/a_fold"/>
</dbReference>
<evidence type="ECO:0000256" key="13">
    <source>
        <dbReference type="ARBA" id="ARBA00047880"/>
    </source>
</evidence>
<dbReference type="Pfam" id="PF06574">
    <property type="entry name" value="FAD_syn"/>
    <property type="match status" value="1"/>
</dbReference>
<keyword evidence="11 15" id="KW-0067">ATP-binding</keyword>
<evidence type="ECO:0000256" key="3">
    <source>
        <dbReference type="ARBA" id="ARBA00005201"/>
    </source>
</evidence>
<evidence type="ECO:0000256" key="4">
    <source>
        <dbReference type="ARBA" id="ARBA00022630"/>
    </source>
</evidence>
<dbReference type="GO" id="GO:0009231">
    <property type="term" value="P:riboflavin biosynthetic process"/>
    <property type="evidence" value="ECO:0007669"/>
    <property type="project" value="InterPro"/>
</dbReference>
<sequence>MHRFTDPATTPESLRPCVVTLGNFDGVHRGHKAVLSRLVELGHERGVAAVAVTFDEHPLAVLHPDRAPDLITPGTLREDLLEATGIDGLLVLDFTHEFAQQSPEEFVVTTFVEGLQAQVVVVGSDTRFGHKNSGDVTTLRELGEKYGFEVVTLEDVGDAGDGERWSSTSVRKALAAGDVAAAARILGRPHRVVGTVVHGHHRGREMGYPTANLSQDSAGLVPAEGVYAGWLTRLDLDPGEPDRTMPAAISIGTNPTFDTKDRRTVEAYVLDRDDLDLYDERVLVEFVEHIRPTLRFESIDDLLVAMAKDVEQCRAVLTQIVHS</sequence>
<comment type="catalytic activity">
    <reaction evidence="13 15">
        <text>riboflavin + ATP = FMN + ADP + H(+)</text>
        <dbReference type="Rhea" id="RHEA:14357"/>
        <dbReference type="ChEBI" id="CHEBI:15378"/>
        <dbReference type="ChEBI" id="CHEBI:30616"/>
        <dbReference type="ChEBI" id="CHEBI:57986"/>
        <dbReference type="ChEBI" id="CHEBI:58210"/>
        <dbReference type="ChEBI" id="CHEBI:456216"/>
        <dbReference type="EC" id="2.7.1.26"/>
    </reaction>
</comment>
<dbReference type="UniPathway" id="UPA00276">
    <property type="reaction ID" value="UER00406"/>
</dbReference>
<dbReference type="eggNOG" id="COG0196">
    <property type="taxonomic scope" value="Bacteria"/>
</dbReference>
<dbReference type="Pfam" id="PF01687">
    <property type="entry name" value="Flavokinase"/>
    <property type="match status" value="1"/>
</dbReference>
<evidence type="ECO:0000313" key="18">
    <source>
        <dbReference type="Proteomes" id="UP000030011"/>
    </source>
</evidence>
<comment type="pathway">
    <text evidence="3 15">Cofactor biosynthesis; FMN biosynthesis; FMN from riboflavin (ATP route): step 1/1.</text>
</comment>
<evidence type="ECO:0000256" key="7">
    <source>
        <dbReference type="ARBA" id="ARBA00022695"/>
    </source>
</evidence>
<evidence type="ECO:0000256" key="9">
    <source>
        <dbReference type="ARBA" id="ARBA00022777"/>
    </source>
</evidence>
<comment type="catalytic activity">
    <reaction evidence="14 15">
        <text>FMN + ATP + H(+) = FAD + diphosphate</text>
        <dbReference type="Rhea" id="RHEA:17237"/>
        <dbReference type="ChEBI" id="CHEBI:15378"/>
        <dbReference type="ChEBI" id="CHEBI:30616"/>
        <dbReference type="ChEBI" id="CHEBI:33019"/>
        <dbReference type="ChEBI" id="CHEBI:57692"/>
        <dbReference type="ChEBI" id="CHEBI:58210"/>
        <dbReference type="EC" id="2.7.7.2"/>
    </reaction>
</comment>
<evidence type="ECO:0000256" key="15">
    <source>
        <dbReference type="PIRNR" id="PIRNR004491"/>
    </source>
</evidence>
<dbReference type="PANTHER" id="PTHR22749">
    <property type="entry name" value="RIBOFLAVIN KINASE/FMN ADENYLYLTRANSFERASE"/>
    <property type="match status" value="1"/>
</dbReference>
<dbReference type="PANTHER" id="PTHR22749:SF6">
    <property type="entry name" value="RIBOFLAVIN KINASE"/>
    <property type="match status" value="1"/>
</dbReference>
<keyword evidence="8 15" id="KW-0547">Nucleotide-binding</keyword>
<evidence type="ECO:0000256" key="10">
    <source>
        <dbReference type="ARBA" id="ARBA00022827"/>
    </source>
</evidence>
<dbReference type="SUPFAM" id="SSF52374">
    <property type="entry name" value="Nucleotidylyl transferase"/>
    <property type="match status" value="1"/>
</dbReference>
<keyword evidence="18" id="KW-1185">Reference proteome</keyword>
<comment type="similarity">
    <text evidence="15">Belongs to the ribF family.</text>
</comment>
<keyword evidence="10 15" id="KW-0274">FAD</keyword>
<dbReference type="InterPro" id="IPR002606">
    <property type="entry name" value="Riboflavin_kinase_bac"/>
</dbReference>
<dbReference type="Gene3D" id="2.40.30.30">
    <property type="entry name" value="Riboflavin kinase-like"/>
    <property type="match status" value="1"/>
</dbReference>
<dbReference type="GO" id="GO:0003919">
    <property type="term" value="F:FMN adenylyltransferase activity"/>
    <property type="evidence" value="ECO:0007669"/>
    <property type="project" value="UniProtKB-UniRule"/>
</dbReference>
<evidence type="ECO:0000256" key="8">
    <source>
        <dbReference type="ARBA" id="ARBA00022741"/>
    </source>
</evidence>
<dbReference type="AlphaFoldDB" id="A0A0A0JKJ2"/>
<dbReference type="RefSeq" id="WP_035907384.1">
    <property type="nucleotide sequence ID" value="NZ_AVPK01000015.1"/>
</dbReference>
<dbReference type="NCBIfam" id="NF004160">
    <property type="entry name" value="PRK05627.1-3"/>
    <property type="match status" value="1"/>
</dbReference>
<keyword evidence="4 15" id="KW-0285">Flavoprotein</keyword>
<dbReference type="InterPro" id="IPR015865">
    <property type="entry name" value="Riboflavin_kinase_bac/euk"/>
</dbReference>
<protein>
    <recommendedName>
        <fullName evidence="15">Riboflavin biosynthesis protein</fullName>
    </recommendedName>
    <domain>
        <recommendedName>
            <fullName evidence="15">Riboflavin kinase</fullName>
            <ecNumber evidence="15">2.7.1.26</ecNumber>
        </recommendedName>
        <alternativeName>
            <fullName evidence="15">Flavokinase</fullName>
        </alternativeName>
    </domain>
    <domain>
        <recommendedName>
            <fullName evidence="15">FMN adenylyltransferase</fullName>
            <ecNumber evidence="15">2.7.7.2</ecNumber>
        </recommendedName>
        <alternativeName>
            <fullName evidence="15">FAD pyrophosphorylase</fullName>
        </alternativeName>
        <alternativeName>
            <fullName evidence="15">FAD synthase</fullName>
        </alternativeName>
    </domain>
</protein>
<keyword evidence="5 15" id="KW-0288">FMN</keyword>
<dbReference type="UniPathway" id="UPA00277">
    <property type="reaction ID" value="UER00407"/>
</dbReference>
<comment type="function">
    <text evidence="1">Catalyzes the phosphorylation of riboflavin to FMN followed by the adenylation of FMN to FAD.</text>
</comment>
<dbReference type="STRING" id="1385521.N803_06225"/>
<evidence type="ECO:0000256" key="14">
    <source>
        <dbReference type="ARBA" id="ARBA00049494"/>
    </source>
</evidence>
<dbReference type="GO" id="GO:0006747">
    <property type="term" value="P:FAD biosynthetic process"/>
    <property type="evidence" value="ECO:0007669"/>
    <property type="project" value="UniProtKB-UniRule"/>
</dbReference>
<evidence type="ECO:0000256" key="6">
    <source>
        <dbReference type="ARBA" id="ARBA00022679"/>
    </source>
</evidence>
<dbReference type="NCBIfam" id="TIGR00083">
    <property type="entry name" value="ribF"/>
    <property type="match status" value="1"/>
</dbReference>
<dbReference type="InterPro" id="IPR023468">
    <property type="entry name" value="Riboflavin_kinase"/>
</dbReference>
<accession>A0A0A0JKJ2</accession>
<evidence type="ECO:0000313" key="17">
    <source>
        <dbReference type="EMBL" id="KGN36161.1"/>
    </source>
</evidence>
<dbReference type="CDD" id="cd02064">
    <property type="entry name" value="FAD_synthetase_N"/>
    <property type="match status" value="1"/>
</dbReference>
<dbReference type="InterPro" id="IPR015864">
    <property type="entry name" value="FAD_synthase"/>
</dbReference>
<evidence type="ECO:0000259" key="16">
    <source>
        <dbReference type="SMART" id="SM00904"/>
    </source>
</evidence>
<reference evidence="17 18" key="1">
    <citation type="submission" date="2013-08" db="EMBL/GenBank/DDBJ databases">
        <title>The genome sequence of Knoellia subterranea.</title>
        <authorList>
            <person name="Zhu W."/>
            <person name="Wang G."/>
        </authorList>
    </citation>
    <scope>NUCLEOTIDE SEQUENCE [LARGE SCALE GENOMIC DNA]</scope>
    <source>
        <strain evidence="17 18">KCTC 19937</strain>
    </source>
</reference>
<dbReference type="GO" id="GO:0008531">
    <property type="term" value="F:riboflavin kinase activity"/>
    <property type="evidence" value="ECO:0007669"/>
    <property type="project" value="UniProtKB-UniRule"/>
</dbReference>
<evidence type="ECO:0000256" key="5">
    <source>
        <dbReference type="ARBA" id="ARBA00022643"/>
    </source>
</evidence>
<proteinExistence type="inferred from homology"/>
<keyword evidence="12" id="KW-0511">Multifunctional enzyme</keyword>
<dbReference type="SMART" id="SM00904">
    <property type="entry name" value="Flavokinase"/>
    <property type="match status" value="1"/>
</dbReference>
<dbReference type="InterPro" id="IPR023465">
    <property type="entry name" value="Riboflavin_kinase_dom_sf"/>
</dbReference>
<evidence type="ECO:0000256" key="1">
    <source>
        <dbReference type="ARBA" id="ARBA00002121"/>
    </source>
</evidence>
<comment type="pathway">
    <text evidence="2 15">Cofactor biosynthesis; FAD biosynthesis; FAD from FMN: step 1/1.</text>
</comment>
<dbReference type="Proteomes" id="UP000030011">
    <property type="component" value="Unassembled WGS sequence"/>
</dbReference>
<dbReference type="EMBL" id="AVPK01000015">
    <property type="protein sequence ID" value="KGN36161.1"/>
    <property type="molecule type" value="Genomic_DNA"/>
</dbReference>
<evidence type="ECO:0000256" key="11">
    <source>
        <dbReference type="ARBA" id="ARBA00022840"/>
    </source>
</evidence>
<gene>
    <name evidence="17" type="ORF">N803_06225</name>
</gene>
<dbReference type="EC" id="2.7.1.26" evidence="15"/>
<dbReference type="FunFam" id="3.40.50.620:FF:000021">
    <property type="entry name" value="Riboflavin biosynthesis protein"/>
    <property type="match status" value="1"/>
</dbReference>
<dbReference type="FunFam" id="2.40.30.30:FF:000003">
    <property type="entry name" value="Riboflavin biosynthesis protein"/>
    <property type="match status" value="1"/>
</dbReference>
<organism evidence="17 18">
    <name type="scientific">Knoellia subterranea KCTC 19937</name>
    <dbReference type="NCBI Taxonomy" id="1385521"/>
    <lineage>
        <taxon>Bacteria</taxon>
        <taxon>Bacillati</taxon>
        <taxon>Actinomycetota</taxon>
        <taxon>Actinomycetes</taxon>
        <taxon>Micrococcales</taxon>
        <taxon>Intrasporangiaceae</taxon>
        <taxon>Knoellia</taxon>
    </lineage>
</organism>
<keyword evidence="7 15" id="KW-0548">Nucleotidyltransferase</keyword>
<keyword evidence="6 15" id="KW-0808">Transferase</keyword>
<keyword evidence="9 15" id="KW-0418">Kinase</keyword>
<dbReference type="GO" id="GO:0009398">
    <property type="term" value="P:FMN biosynthetic process"/>
    <property type="evidence" value="ECO:0007669"/>
    <property type="project" value="UniProtKB-UniRule"/>
</dbReference>
<name>A0A0A0JKJ2_9MICO</name>
<dbReference type="EC" id="2.7.7.2" evidence="15"/>
<dbReference type="Gene3D" id="3.40.50.620">
    <property type="entry name" value="HUPs"/>
    <property type="match status" value="1"/>
</dbReference>
<dbReference type="PIRSF" id="PIRSF004491">
    <property type="entry name" value="FAD_Synth"/>
    <property type="match status" value="1"/>
</dbReference>
<dbReference type="SUPFAM" id="SSF82114">
    <property type="entry name" value="Riboflavin kinase-like"/>
    <property type="match status" value="1"/>
</dbReference>
<evidence type="ECO:0000256" key="12">
    <source>
        <dbReference type="ARBA" id="ARBA00023268"/>
    </source>
</evidence>
<evidence type="ECO:0000256" key="2">
    <source>
        <dbReference type="ARBA" id="ARBA00004726"/>
    </source>
</evidence>
<comment type="caution">
    <text evidence="17">The sequence shown here is derived from an EMBL/GenBank/DDBJ whole genome shotgun (WGS) entry which is preliminary data.</text>
</comment>
<dbReference type="GO" id="GO:0005524">
    <property type="term" value="F:ATP binding"/>
    <property type="evidence" value="ECO:0007669"/>
    <property type="project" value="UniProtKB-UniRule"/>
</dbReference>